<organism evidence="1 2">
    <name type="scientific">Phyllosticta citricarpa</name>
    <dbReference type="NCBI Taxonomy" id="55181"/>
    <lineage>
        <taxon>Eukaryota</taxon>
        <taxon>Fungi</taxon>
        <taxon>Dikarya</taxon>
        <taxon>Ascomycota</taxon>
        <taxon>Pezizomycotina</taxon>
        <taxon>Dothideomycetes</taxon>
        <taxon>Dothideomycetes incertae sedis</taxon>
        <taxon>Botryosphaeriales</taxon>
        <taxon>Phyllostictaceae</taxon>
        <taxon>Phyllosticta</taxon>
    </lineage>
</organism>
<reference evidence="1 2" key="1">
    <citation type="submission" date="2024-04" db="EMBL/GenBank/DDBJ databases">
        <title>Phyllosticta paracitricarpa is synonymous to the EU quarantine fungus P. citricarpa based on phylogenomic analyses.</title>
        <authorList>
            <consortium name="Lawrence Berkeley National Laboratory"/>
            <person name="Van Ingen-Buijs V.A."/>
            <person name="Van Westerhoven A.C."/>
            <person name="Haridas S."/>
            <person name="Skiadas P."/>
            <person name="Martin F."/>
            <person name="Groenewald J.Z."/>
            <person name="Crous P.W."/>
            <person name="Seidl M.F."/>
        </authorList>
    </citation>
    <scope>NUCLEOTIDE SEQUENCE [LARGE SCALE GENOMIC DNA]</scope>
    <source>
        <strain evidence="1 2">CBS 122670</strain>
    </source>
</reference>
<comment type="caution">
    <text evidence="1">The sequence shown here is derived from an EMBL/GenBank/DDBJ whole genome shotgun (WGS) entry which is preliminary data.</text>
</comment>
<proteinExistence type="predicted"/>
<evidence type="ECO:0000313" key="2">
    <source>
        <dbReference type="Proteomes" id="UP001365128"/>
    </source>
</evidence>
<keyword evidence="2" id="KW-1185">Reference proteome</keyword>
<name>A0ABR1LLE1_9PEZI</name>
<sequence>MPESSKGSNCEMAQPPPFPDFIQRLGLAANVLMPHLLDSDPVEADKHLRKMGRIDVQRIFELMETALVSPDPKSIFREIEDLLLRDAAERVDDIAPETDAPKSAKPKPTITASGCVFRDCGLLWAFSDTKHEFLEESSYRDSVKHFKRLRNLWPTSFVWLSSSRAKQPWACCFRAYSAVISQITKFLNYISDLIWTVSEEQRLLMQNYVACMAKAKFEELRSPADNYDAPIPDVVYVERSMRRTSLEGDEDLAISRGE</sequence>
<accession>A0ABR1LLE1</accession>
<evidence type="ECO:0000313" key="1">
    <source>
        <dbReference type="EMBL" id="KAK7535519.1"/>
    </source>
</evidence>
<gene>
    <name evidence="1" type="ORF">IWX46DRAFT_643799</name>
</gene>
<dbReference type="EMBL" id="JBBPDW010000039">
    <property type="protein sequence ID" value="KAK7535519.1"/>
    <property type="molecule type" value="Genomic_DNA"/>
</dbReference>
<protein>
    <submittedName>
        <fullName evidence="1">Uncharacterized protein</fullName>
    </submittedName>
</protein>
<dbReference type="Proteomes" id="UP001365128">
    <property type="component" value="Unassembled WGS sequence"/>
</dbReference>